<organism evidence="1 2">
    <name type="scientific">Oesophagostomum dentatum</name>
    <name type="common">Nodular worm</name>
    <dbReference type="NCBI Taxonomy" id="61180"/>
    <lineage>
        <taxon>Eukaryota</taxon>
        <taxon>Metazoa</taxon>
        <taxon>Ecdysozoa</taxon>
        <taxon>Nematoda</taxon>
        <taxon>Chromadorea</taxon>
        <taxon>Rhabditida</taxon>
        <taxon>Rhabditina</taxon>
        <taxon>Rhabditomorpha</taxon>
        <taxon>Strongyloidea</taxon>
        <taxon>Strongylidae</taxon>
        <taxon>Oesophagostomum</taxon>
    </lineage>
</organism>
<reference evidence="1 2" key="1">
    <citation type="submission" date="2014-03" db="EMBL/GenBank/DDBJ databases">
        <title>Draft genome of the hookworm Oesophagostomum dentatum.</title>
        <authorList>
            <person name="Mitreva M."/>
        </authorList>
    </citation>
    <scope>NUCLEOTIDE SEQUENCE [LARGE SCALE GENOMIC DNA]</scope>
    <source>
        <strain evidence="1 2">OD-Hann</strain>
    </source>
</reference>
<dbReference type="PANTHER" id="PTHR10632:SF2">
    <property type="entry name" value="SULFIDE:QUINONE OXIDOREDUCTASE, MITOCHONDRIAL"/>
    <property type="match status" value="1"/>
</dbReference>
<dbReference type="InterPro" id="IPR015904">
    <property type="entry name" value="Sulphide_quinone_reductase"/>
</dbReference>
<dbReference type="PANTHER" id="PTHR10632">
    <property type="entry name" value="SULFIDE:QUINONE OXIDOREDUCTASE"/>
    <property type="match status" value="1"/>
</dbReference>
<dbReference type="GO" id="GO:0070221">
    <property type="term" value="P:sulfide oxidation, using sulfide:quinone oxidoreductase"/>
    <property type="evidence" value="ECO:0007669"/>
    <property type="project" value="TreeGrafter"/>
</dbReference>
<evidence type="ECO:0000313" key="2">
    <source>
        <dbReference type="Proteomes" id="UP000053660"/>
    </source>
</evidence>
<keyword evidence="2" id="KW-1185">Reference proteome</keyword>
<protein>
    <submittedName>
        <fullName evidence="1">Uncharacterized protein</fullName>
    </submittedName>
</protein>
<dbReference type="GO" id="GO:0005739">
    <property type="term" value="C:mitochondrion"/>
    <property type="evidence" value="ECO:0007669"/>
    <property type="project" value="TreeGrafter"/>
</dbReference>
<dbReference type="Proteomes" id="UP000053660">
    <property type="component" value="Unassembled WGS sequence"/>
</dbReference>
<dbReference type="AlphaFoldDB" id="A0A0B1SXE9"/>
<dbReference type="OrthoDB" id="5376590at2759"/>
<dbReference type="EMBL" id="KN556339">
    <property type="protein sequence ID" value="KHJ88157.1"/>
    <property type="molecule type" value="Genomic_DNA"/>
</dbReference>
<name>A0A0B1SXE9_OESDE</name>
<evidence type="ECO:0000313" key="1">
    <source>
        <dbReference type="EMBL" id="KHJ88157.1"/>
    </source>
</evidence>
<gene>
    <name evidence="1" type="ORF">OESDEN_12052</name>
</gene>
<sequence>MNTPNAKTAAAVSSHLKTIEKNLAAVLEGKEMPAKYDGYASCPLIVGKHVGILAEFNSQGRMETFPFDQAKPRLYAFLMKRYLMPFLYWNFLVKGYWNGPATIRKILHLGFVPKAK</sequence>
<accession>A0A0B1SXE9</accession>
<proteinExistence type="predicted"/>
<dbReference type="GO" id="GO:0071949">
    <property type="term" value="F:FAD binding"/>
    <property type="evidence" value="ECO:0007669"/>
    <property type="project" value="TreeGrafter"/>
</dbReference>
<dbReference type="GO" id="GO:0070224">
    <property type="term" value="F:sulfide:quinone oxidoreductase activity"/>
    <property type="evidence" value="ECO:0007669"/>
    <property type="project" value="TreeGrafter"/>
</dbReference>